<gene>
    <name evidence="1" type="ORF">N0K08_20620</name>
</gene>
<organism evidence="1 2">
    <name type="scientific">Acidovorax bellezanensis</name>
    <dbReference type="NCBI Taxonomy" id="2976702"/>
    <lineage>
        <taxon>Bacteria</taxon>
        <taxon>Pseudomonadati</taxon>
        <taxon>Pseudomonadota</taxon>
        <taxon>Betaproteobacteria</taxon>
        <taxon>Burkholderiales</taxon>
        <taxon>Comamonadaceae</taxon>
        <taxon>Acidovorax</taxon>
    </lineage>
</organism>
<protein>
    <submittedName>
        <fullName evidence="1">Uncharacterized protein</fullName>
    </submittedName>
</protein>
<sequence>MTMTDNATHGPNYPHQINGAKTMTQPTPALRCHDAEACGLGQWQCPSPEASGCAPQPQALHLPALLRDRLGANAAADLLDQQHARIAELESGHNYNIRVIDAYRAQVNALEAQLSAIGAVAACFGADWPDVEGEPEVLRRVKWAARQLKAAPEYAPLTDERIQEIDDETHFHESPDWPRRFARGIEAEARKKPTQ</sequence>
<dbReference type="EMBL" id="JAODYH010000014">
    <property type="protein sequence ID" value="MCT9813039.1"/>
    <property type="molecule type" value="Genomic_DNA"/>
</dbReference>
<dbReference type="Proteomes" id="UP001525968">
    <property type="component" value="Unassembled WGS sequence"/>
</dbReference>
<proteinExistence type="predicted"/>
<name>A0ABT2PRF6_9BURK</name>
<keyword evidence="2" id="KW-1185">Reference proteome</keyword>
<evidence type="ECO:0000313" key="1">
    <source>
        <dbReference type="EMBL" id="MCT9813039.1"/>
    </source>
</evidence>
<dbReference type="RefSeq" id="WP_261502285.1">
    <property type="nucleotide sequence ID" value="NZ_JAODYH010000014.1"/>
</dbReference>
<reference evidence="1 2" key="1">
    <citation type="submission" date="2022-09" db="EMBL/GenBank/DDBJ databases">
        <title>Draft genome of isolate Be4.</title>
        <authorList>
            <person name="Sanchez-Castro I."/>
            <person name="Martinez-Rodriguez P."/>
            <person name="Descostes M."/>
            <person name="Merroun M."/>
        </authorList>
    </citation>
    <scope>NUCLEOTIDE SEQUENCE [LARGE SCALE GENOMIC DNA]</scope>
    <source>
        <strain evidence="1 2">Be4</strain>
    </source>
</reference>
<accession>A0ABT2PRF6</accession>
<comment type="caution">
    <text evidence="1">The sequence shown here is derived from an EMBL/GenBank/DDBJ whole genome shotgun (WGS) entry which is preliminary data.</text>
</comment>
<evidence type="ECO:0000313" key="2">
    <source>
        <dbReference type="Proteomes" id="UP001525968"/>
    </source>
</evidence>